<dbReference type="Proteomes" id="UP000078437">
    <property type="component" value="Chromosome"/>
</dbReference>
<dbReference type="KEGG" id="agy:ATC03_13185"/>
<gene>
    <name evidence="6" type="ORF">ATC03_13185</name>
</gene>
<evidence type="ECO:0000256" key="1">
    <source>
        <dbReference type="SAM" id="MobiDB-lite"/>
    </source>
</evidence>
<feature type="transmembrane region" description="Helical" evidence="2">
    <location>
        <begin position="435"/>
        <end position="456"/>
    </location>
</feature>
<protein>
    <recommendedName>
        <fullName evidence="8">DUF2207 domain-containing protein</fullName>
    </recommendedName>
</protein>
<feature type="transmembrane region" description="Helical" evidence="2">
    <location>
        <begin position="462"/>
        <end position="486"/>
    </location>
</feature>
<proteinExistence type="predicted"/>
<evidence type="ECO:0000259" key="4">
    <source>
        <dbReference type="Pfam" id="PF09972"/>
    </source>
</evidence>
<keyword evidence="2" id="KW-0812">Transmembrane</keyword>
<keyword evidence="2" id="KW-0472">Membrane</keyword>
<reference evidence="7" key="2">
    <citation type="submission" date="2016-01" db="EMBL/GenBank/DDBJ databases">
        <title>Complete genome sequence of Agromyces aureus AR33T and comparison with related organisms.</title>
        <authorList>
            <person name="Corretto E."/>
            <person name="Antonielli L."/>
            <person name="Sessitsch A."/>
            <person name="Brader G."/>
        </authorList>
    </citation>
    <scope>NUCLEOTIDE SEQUENCE [LARGE SCALE GENOMIC DNA]</scope>
    <source>
        <strain evidence="7">AR33</strain>
    </source>
</reference>
<sequence>MATRLLHGGAAVLLGLLLTVAPAVAAAPAMAAGPVAEASGQADAAARAAASVASPVTAVPAGVDDFTFASFDAVFVLGRDEGGRSVLETTETLVAVFPEYDQNRGIRRAIPLDYEGHPIDVQVQSVTDAAGQPRAFDTETDDDDEFLLVTIAGDAYVHGEQTYVITYRQHNVTLQPDDAPIDEFYWDVNGTGWAQPFGVVRAELRVDEALAAAFTGQAACYRGGSGSGTPCETLQQGETPEQPLLVAQANAIGPYENVTIAAAFEPGTFVPRDEAFTSSPAAMTSAVCAVIVLALFLLALVLRLTSWRSAPRGTIIAQYEPPAGISALTAADLVGQPSRGVTATILERAVAREVRILDRGSKAYSVQFMGGPLGDLDAQSVVRALFSDHPTVGQERSLSSKSTTLGQRLLSIRKAVARRTVETGLRRSPALGGRIGIAVAAFTLSVIGFIGAVIALDNAMGGFWPLLPLFVCVVFALATAIAVAGVRPLTVEGRRVHDHLEGLRLFIRLAEADRIRMLQSPSGALRDPVRDGVPRTGGVQPGQASPYGPTDAAASVTSTVADPAEVLRLTERLLPYAALFGLEKHWLRELAALYEVNGQEPGWYAGTSAFDSARFAVAVSSFTSTSTTSWSGSSSSSSSSGSGGGGSSGGGGGGGGGGGV</sequence>
<evidence type="ECO:0000256" key="3">
    <source>
        <dbReference type="SAM" id="SignalP"/>
    </source>
</evidence>
<feature type="transmembrane region" description="Helical" evidence="2">
    <location>
        <begin position="281"/>
        <end position="302"/>
    </location>
</feature>
<dbReference type="AlphaFoldDB" id="A0A191WH72"/>
<reference evidence="6 7" key="1">
    <citation type="journal article" date="2016" name="Int. J. Syst. Evol. Microbiol.">
        <title>Agromyces aureus sp. nov., isolated from the rhizosphere of Salix caprea L. grown in a heavy-metal-contaminated soil.</title>
        <authorList>
            <person name="Corretto E."/>
            <person name="Antonielli L."/>
            <person name="Sessitsch A."/>
            <person name="Compant S."/>
            <person name="Gorfer M."/>
            <person name="Kuffner M."/>
            <person name="Brader G."/>
        </authorList>
    </citation>
    <scope>NUCLEOTIDE SEQUENCE [LARGE SCALE GENOMIC DNA]</scope>
    <source>
        <strain evidence="6 7">AR33</strain>
    </source>
</reference>
<feature type="compositionally biased region" description="Low complexity" evidence="1">
    <location>
        <begin position="625"/>
        <end position="640"/>
    </location>
</feature>
<keyword evidence="3" id="KW-0732">Signal</keyword>
<evidence type="ECO:0008006" key="8">
    <source>
        <dbReference type="Google" id="ProtNLM"/>
    </source>
</evidence>
<dbReference type="Pfam" id="PF09972">
    <property type="entry name" value="DUF2207"/>
    <property type="match status" value="1"/>
</dbReference>
<dbReference type="RefSeq" id="WP_084003486.1">
    <property type="nucleotide sequence ID" value="NZ_CP013979.1"/>
</dbReference>
<feature type="region of interest" description="Disordered" evidence="1">
    <location>
        <begin position="527"/>
        <end position="553"/>
    </location>
</feature>
<feature type="compositionally biased region" description="Gly residues" evidence="1">
    <location>
        <begin position="641"/>
        <end position="660"/>
    </location>
</feature>
<evidence type="ECO:0000313" key="6">
    <source>
        <dbReference type="EMBL" id="ANJ27523.1"/>
    </source>
</evidence>
<evidence type="ECO:0000313" key="7">
    <source>
        <dbReference type="Proteomes" id="UP000078437"/>
    </source>
</evidence>
<organism evidence="6 7">
    <name type="scientific">Agromyces aureus</name>
    <dbReference type="NCBI Taxonomy" id="453304"/>
    <lineage>
        <taxon>Bacteria</taxon>
        <taxon>Bacillati</taxon>
        <taxon>Actinomycetota</taxon>
        <taxon>Actinomycetes</taxon>
        <taxon>Micrococcales</taxon>
        <taxon>Microbacteriaceae</taxon>
        <taxon>Agromyces</taxon>
    </lineage>
</organism>
<dbReference type="STRING" id="453304.ATC03_13185"/>
<dbReference type="InterPro" id="IPR048389">
    <property type="entry name" value="YciQ-like_C"/>
</dbReference>
<name>A0A191WH72_9MICO</name>
<accession>A0A191WH72</accession>
<keyword evidence="2" id="KW-1133">Transmembrane helix</keyword>
<evidence type="ECO:0000256" key="2">
    <source>
        <dbReference type="SAM" id="Phobius"/>
    </source>
</evidence>
<keyword evidence="7" id="KW-1185">Reference proteome</keyword>
<feature type="chain" id="PRO_5039232555" description="DUF2207 domain-containing protein" evidence="3">
    <location>
        <begin position="26"/>
        <end position="660"/>
    </location>
</feature>
<feature type="domain" description="Predicted membrane protein YciQ-like C-terminal" evidence="5">
    <location>
        <begin position="318"/>
        <end position="522"/>
    </location>
</feature>
<dbReference type="EMBL" id="CP013979">
    <property type="protein sequence ID" value="ANJ27523.1"/>
    <property type="molecule type" value="Genomic_DNA"/>
</dbReference>
<feature type="region of interest" description="Disordered" evidence="1">
    <location>
        <begin position="625"/>
        <end position="660"/>
    </location>
</feature>
<dbReference type="Pfam" id="PF20990">
    <property type="entry name" value="DUF2207_C"/>
    <property type="match status" value="1"/>
</dbReference>
<feature type="domain" description="DUF2207" evidence="4">
    <location>
        <begin position="87"/>
        <end position="264"/>
    </location>
</feature>
<dbReference type="OrthoDB" id="4973253at2"/>
<dbReference type="InterPro" id="IPR018702">
    <property type="entry name" value="DUF2207"/>
</dbReference>
<evidence type="ECO:0000259" key="5">
    <source>
        <dbReference type="Pfam" id="PF20990"/>
    </source>
</evidence>
<feature type="signal peptide" evidence="3">
    <location>
        <begin position="1"/>
        <end position="25"/>
    </location>
</feature>